<keyword evidence="4 6" id="KW-1133">Transmembrane helix</keyword>
<feature type="transmembrane region" description="Helical" evidence="6">
    <location>
        <begin position="20"/>
        <end position="37"/>
    </location>
</feature>
<gene>
    <name evidence="7" type="ORF">ACFFUV_17800</name>
</gene>
<dbReference type="RefSeq" id="WP_390195344.1">
    <property type="nucleotide sequence ID" value="NZ_JBHMEP010000007.1"/>
</dbReference>
<keyword evidence="8" id="KW-1185">Reference proteome</keyword>
<name>A0ABV5HRE0_9VIBR</name>
<comment type="subcellular location">
    <subcellularLocation>
        <location evidence="1">Host membrane</location>
    </subcellularLocation>
</comment>
<evidence type="ECO:0000313" key="8">
    <source>
        <dbReference type="Proteomes" id="UP001589645"/>
    </source>
</evidence>
<keyword evidence="3" id="KW-1043">Host membrane</keyword>
<keyword evidence="2 6" id="KW-0812">Transmembrane</keyword>
<dbReference type="EMBL" id="JBHMEP010000007">
    <property type="protein sequence ID" value="MFB9136826.1"/>
    <property type="molecule type" value="Genomic_DNA"/>
</dbReference>
<dbReference type="InterPro" id="IPR035210">
    <property type="entry name" value="DUF5455"/>
</dbReference>
<accession>A0ABV5HRE0</accession>
<sequence>MGAFLLPILSTVSGALRIPAIAMFLGNLAAQVLGWFVQRMSRRLAVNLTILTMVAGLTVTTSAALYGIVNGLSFVIPSYLSEGISLFVPDNAIPCVAAIGSARIIRWVWEWQFFTIMKVSS</sequence>
<evidence type="ECO:0000256" key="4">
    <source>
        <dbReference type="ARBA" id="ARBA00022989"/>
    </source>
</evidence>
<dbReference type="Proteomes" id="UP001589645">
    <property type="component" value="Unassembled WGS sequence"/>
</dbReference>
<protein>
    <submittedName>
        <fullName evidence="7">DUF5455 family protein</fullName>
    </submittedName>
</protein>
<reference evidence="7 8" key="1">
    <citation type="submission" date="2024-09" db="EMBL/GenBank/DDBJ databases">
        <authorList>
            <person name="Sun Q."/>
            <person name="Mori K."/>
        </authorList>
    </citation>
    <scope>NUCLEOTIDE SEQUENCE [LARGE SCALE GENOMIC DNA]</scope>
    <source>
        <strain evidence="7 8">CECT 8064</strain>
    </source>
</reference>
<evidence type="ECO:0000256" key="5">
    <source>
        <dbReference type="ARBA" id="ARBA00023136"/>
    </source>
</evidence>
<keyword evidence="5 6" id="KW-0472">Membrane</keyword>
<evidence type="ECO:0000256" key="2">
    <source>
        <dbReference type="ARBA" id="ARBA00022692"/>
    </source>
</evidence>
<proteinExistence type="predicted"/>
<comment type="caution">
    <text evidence="7">The sequence shown here is derived from an EMBL/GenBank/DDBJ whole genome shotgun (WGS) entry which is preliminary data.</text>
</comment>
<evidence type="ECO:0000256" key="6">
    <source>
        <dbReference type="SAM" id="Phobius"/>
    </source>
</evidence>
<feature type="transmembrane region" description="Helical" evidence="6">
    <location>
        <begin position="44"/>
        <end position="69"/>
    </location>
</feature>
<evidence type="ECO:0000256" key="3">
    <source>
        <dbReference type="ARBA" id="ARBA00022870"/>
    </source>
</evidence>
<dbReference type="Pfam" id="PF17537">
    <property type="entry name" value="DUF5455"/>
    <property type="match status" value="1"/>
</dbReference>
<evidence type="ECO:0000313" key="7">
    <source>
        <dbReference type="EMBL" id="MFB9136826.1"/>
    </source>
</evidence>
<organism evidence="7 8">
    <name type="scientific">Vibrio olivae</name>
    <dbReference type="NCBI Taxonomy" id="1243002"/>
    <lineage>
        <taxon>Bacteria</taxon>
        <taxon>Pseudomonadati</taxon>
        <taxon>Pseudomonadota</taxon>
        <taxon>Gammaproteobacteria</taxon>
        <taxon>Vibrionales</taxon>
        <taxon>Vibrionaceae</taxon>
        <taxon>Vibrio</taxon>
    </lineage>
</organism>
<evidence type="ECO:0000256" key="1">
    <source>
        <dbReference type="ARBA" id="ARBA00004551"/>
    </source>
</evidence>